<keyword evidence="4" id="KW-0393">Immunoglobulin domain</keyword>
<evidence type="ECO:0000256" key="3">
    <source>
        <dbReference type="ARBA" id="ARBA00023170"/>
    </source>
</evidence>
<keyword evidence="2" id="KW-0391">Immunity</keyword>
<evidence type="ECO:0000256" key="2">
    <source>
        <dbReference type="ARBA" id="ARBA00023130"/>
    </source>
</evidence>
<dbReference type="STRING" id="137246.A0A401THT3"/>
<accession>A0A401THT3</accession>
<gene>
    <name evidence="6" type="ORF">chiPu_0026390</name>
</gene>
<proteinExistence type="predicted"/>
<dbReference type="AlphaFoldDB" id="A0A401THT3"/>
<comment type="caution">
    <text evidence="6">The sequence shown here is derived from an EMBL/GenBank/DDBJ whole genome shotgun (WGS) entry which is preliminary data.</text>
</comment>
<feature type="domain" description="Immunoglobulin V-set" evidence="5">
    <location>
        <begin position="54"/>
        <end position="139"/>
    </location>
</feature>
<evidence type="ECO:0000256" key="1">
    <source>
        <dbReference type="ARBA" id="ARBA00022729"/>
    </source>
</evidence>
<evidence type="ECO:0000313" key="6">
    <source>
        <dbReference type="EMBL" id="GCC42195.1"/>
    </source>
</evidence>
<dbReference type="Gene3D" id="2.60.40.10">
    <property type="entry name" value="Immunoglobulins"/>
    <property type="match status" value="1"/>
</dbReference>
<name>A0A401THT3_CHIPU</name>
<keyword evidence="2" id="KW-1064">Adaptive immunity</keyword>
<dbReference type="SUPFAM" id="SSF48726">
    <property type="entry name" value="Immunoglobulin"/>
    <property type="match status" value="1"/>
</dbReference>
<dbReference type="InterPro" id="IPR013106">
    <property type="entry name" value="Ig_V-set"/>
</dbReference>
<protein>
    <recommendedName>
        <fullName evidence="5">Immunoglobulin V-set domain-containing protein</fullName>
    </recommendedName>
</protein>
<dbReference type="Proteomes" id="UP000287033">
    <property type="component" value="Unassembled WGS sequence"/>
</dbReference>
<dbReference type="InterPro" id="IPR051287">
    <property type="entry name" value="TCR_variable_region"/>
</dbReference>
<dbReference type="Pfam" id="PF07686">
    <property type="entry name" value="V-set"/>
    <property type="match status" value="1"/>
</dbReference>
<keyword evidence="1" id="KW-0732">Signal</keyword>
<dbReference type="PANTHER" id="PTHR19367">
    <property type="entry name" value="T-CELL RECEPTOR ALPHA CHAIN V REGION"/>
    <property type="match status" value="1"/>
</dbReference>
<evidence type="ECO:0000256" key="4">
    <source>
        <dbReference type="ARBA" id="ARBA00023319"/>
    </source>
</evidence>
<dbReference type="OrthoDB" id="9945523at2759"/>
<dbReference type="PANTHER" id="PTHR19367:SF18">
    <property type="entry name" value="T CELL RECEPTOR ALPHA VARIABLE 16"/>
    <property type="match status" value="1"/>
</dbReference>
<evidence type="ECO:0000259" key="5">
    <source>
        <dbReference type="Pfam" id="PF07686"/>
    </source>
</evidence>
<dbReference type="InterPro" id="IPR036179">
    <property type="entry name" value="Ig-like_dom_sf"/>
</dbReference>
<dbReference type="GO" id="GO:0002250">
    <property type="term" value="P:adaptive immune response"/>
    <property type="evidence" value="ECO:0007669"/>
    <property type="project" value="UniProtKB-KW"/>
</dbReference>
<dbReference type="InterPro" id="IPR013783">
    <property type="entry name" value="Ig-like_fold"/>
</dbReference>
<keyword evidence="3" id="KW-0675">Receptor</keyword>
<sequence length="139" mass="15827">MFTHGHEPDGKNELFSALVKEVLRIWLNSLIHFVTDCGFILHCGLDLNDADSVTQRETSLTEGEDIALNCTYSGNDHYLFWYGLYPGRQSDFAMQRYLSGVSENKADFAQNLFSVTVQQTEKFDRLTISDLVLSDTDVY</sequence>
<evidence type="ECO:0000313" key="7">
    <source>
        <dbReference type="Proteomes" id="UP000287033"/>
    </source>
</evidence>
<organism evidence="6 7">
    <name type="scientific">Chiloscyllium punctatum</name>
    <name type="common">Brownbanded bambooshark</name>
    <name type="synonym">Hemiscyllium punctatum</name>
    <dbReference type="NCBI Taxonomy" id="137246"/>
    <lineage>
        <taxon>Eukaryota</taxon>
        <taxon>Metazoa</taxon>
        <taxon>Chordata</taxon>
        <taxon>Craniata</taxon>
        <taxon>Vertebrata</taxon>
        <taxon>Chondrichthyes</taxon>
        <taxon>Elasmobranchii</taxon>
        <taxon>Galeomorphii</taxon>
        <taxon>Galeoidea</taxon>
        <taxon>Orectolobiformes</taxon>
        <taxon>Hemiscylliidae</taxon>
        <taxon>Chiloscyllium</taxon>
    </lineage>
</organism>
<dbReference type="EMBL" id="BEZZ01078248">
    <property type="protein sequence ID" value="GCC42195.1"/>
    <property type="molecule type" value="Genomic_DNA"/>
</dbReference>
<reference evidence="6 7" key="1">
    <citation type="journal article" date="2018" name="Nat. Ecol. Evol.">
        <title>Shark genomes provide insights into elasmobranch evolution and the origin of vertebrates.</title>
        <authorList>
            <person name="Hara Y"/>
            <person name="Yamaguchi K"/>
            <person name="Onimaru K"/>
            <person name="Kadota M"/>
            <person name="Koyanagi M"/>
            <person name="Keeley SD"/>
            <person name="Tatsumi K"/>
            <person name="Tanaka K"/>
            <person name="Motone F"/>
            <person name="Kageyama Y"/>
            <person name="Nozu R"/>
            <person name="Adachi N"/>
            <person name="Nishimura O"/>
            <person name="Nakagawa R"/>
            <person name="Tanegashima C"/>
            <person name="Kiyatake I"/>
            <person name="Matsumoto R"/>
            <person name="Murakumo K"/>
            <person name="Nishida K"/>
            <person name="Terakita A"/>
            <person name="Kuratani S"/>
            <person name="Sato K"/>
            <person name="Hyodo S Kuraku.S."/>
        </authorList>
    </citation>
    <scope>NUCLEOTIDE SEQUENCE [LARGE SCALE GENOMIC DNA]</scope>
</reference>
<keyword evidence="7" id="KW-1185">Reference proteome</keyword>